<dbReference type="STRING" id="74649.A0A2P6PID7"/>
<dbReference type="InterPro" id="IPR036291">
    <property type="entry name" value="NAD(P)-bd_dom_sf"/>
</dbReference>
<evidence type="ECO:0000313" key="2">
    <source>
        <dbReference type="EMBL" id="PRQ21695.1"/>
    </source>
</evidence>
<comment type="similarity">
    <text evidence="1">Belongs to the short-chain dehydrogenases/reductases (SDR) family.</text>
</comment>
<gene>
    <name evidence="2" type="ORF">RchiOBHm_Chr7g0242071</name>
</gene>
<dbReference type="PANTHER" id="PTHR42820:SF13">
    <property type="entry name" value="(-)-ISOPIPERITENOL_(-)-CARVEOL DEHYDROGENASE, MITOCHONDRIAL-LIKE"/>
    <property type="match status" value="1"/>
</dbReference>
<evidence type="ECO:0000256" key="1">
    <source>
        <dbReference type="ARBA" id="ARBA00006484"/>
    </source>
</evidence>
<dbReference type="PRINTS" id="PR00081">
    <property type="entry name" value="GDHRDH"/>
</dbReference>
<dbReference type="Proteomes" id="UP000238479">
    <property type="component" value="Chromosome 7"/>
</dbReference>
<dbReference type="FunFam" id="3.40.50.720:FF:000084">
    <property type="entry name" value="Short-chain dehydrogenase reductase"/>
    <property type="match status" value="1"/>
</dbReference>
<dbReference type="InterPro" id="IPR020904">
    <property type="entry name" value="Sc_DH/Rdtase_CS"/>
</dbReference>
<protein>
    <submittedName>
        <fullName evidence="2">Putative oxidoreductase</fullName>
        <ecNumber evidence="2">1.1.1.-</ecNumber>
    </submittedName>
</protein>
<dbReference type="EC" id="1.1.1.-" evidence="2"/>
<keyword evidence="2" id="KW-0560">Oxidoreductase</keyword>
<dbReference type="InterPro" id="IPR002347">
    <property type="entry name" value="SDR_fam"/>
</dbReference>
<sequence length="270" mass="28212">MTQAIPLPLQKLHGKVAIITGAASGIGAVTARHFADHGALAVVIADIQDAKGREVAASIGSHRCTYVHCDVTDEDQVKTLVEFTVKHYGSLDVMYSHVGITSASAQTVLELDLSGYDRVMAVNVRGMAACVKHAARAMVEKGVKGSIVCATSISATCGAVSMTDYTMSKHAVLGLVRSASVQLAPRGVRVNCVSAGLVATPMVCDALKISAEELREKMAAIYSGRDEPLMEKNVADAVVFLACEDSAFVTGHNLVVDGGLGTKSIAVLEQ</sequence>
<dbReference type="PANTHER" id="PTHR42820">
    <property type="entry name" value="SHORT-CHAIN DEHYDROGENASE REDUCTASE"/>
    <property type="match status" value="1"/>
</dbReference>
<name>A0A2P6PID7_ROSCH</name>
<reference evidence="2 3" key="1">
    <citation type="journal article" date="2018" name="Nat. Genet.">
        <title>The Rosa genome provides new insights in the design of modern roses.</title>
        <authorList>
            <person name="Bendahmane M."/>
        </authorList>
    </citation>
    <scope>NUCLEOTIDE SEQUENCE [LARGE SCALE GENOMIC DNA]</scope>
    <source>
        <strain evidence="3">cv. Old Blush</strain>
    </source>
</reference>
<dbReference type="GO" id="GO:0016491">
    <property type="term" value="F:oxidoreductase activity"/>
    <property type="evidence" value="ECO:0007669"/>
    <property type="project" value="UniProtKB-KW"/>
</dbReference>
<keyword evidence="3" id="KW-1185">Reference proteome</keyword>
<organism evidence="2 3">
    <name type="scientific">Rosa chinensis</name>
    <name type="common">China rose</name>
    <dbReference type="NCBI Taxonomy" id="74649"/>
    <lineage>
        <taxon>Eukaryota</taxon>
        <taxon>Viridiplantae</taxon>
        <taxon>Streptophyta</taxon>
        <taxon>Embryophyta</taxon>
        <taxon>Tracheophyta</taxon>
        <taxon>Spermatophyta</taxon>
        <taxon>Magnoliopsida</taxon>
        <taxon>eudicotyledons</taxon>
        <taxon>Gunneridae</taxon>
        <taxon>Pentapetalae</taxon>
        <taxon>rosids</taxon>
        <taxon>fabids</taxon>
        <taxon>Rosales</taxon>
        <taxon>Rosaceae</taxon>
        <taxon>Rosoideae</taxon>
        <taxon>Rosoideae incertae sedis</taxon>
        <taxon>Rosa</taxon>
    </lineage>
</organism>
<dbReference type="SUPFAM" id="SSF51735">
    <property type="entry name" value="NAD(P)-binding Rossmann-fold domains"/>
    <property type="match status" value="1"/>
</dbReference>
<proteinExistence type="inferred from homology"/>
<dbReference type="Pfam" id="PF13561">
    <property type="entry name" value="adh_short_C2"/>
    <property type="match status" value="1"/>
</dbReference>
<dbReference type="Gramene" id="PRQ21695">
    <property type="protein sequence ID" value="PRQ21695"/>
    <property type="gene ID" value="RchiOBHm_Chr7g0242071"/>
</dbReference>
<comment type="caution">
    <text evidence="2">The sequence shown here is derived from an EMBL/GenBank/DDBJ whole genome shotgun (WGS) entry which is preliminary data.</text>
</comment>
<evidence type="ECO:0000313" key="3">
    <source>
        <dbReference type="Proteomes" id="UP000238479"/>
    </source>
</evidence>
<dbReference type="AlphaFoldDB" id="A0A2P6PID7"/>
<dbReference type="OMA" id="CTFEWIE"/>
<dbReference type="PROSITE" id="PS00061">
    <property type="entry name" value="ADH_SHORT"/>
    <property type="match status" value="1"/>
</dbReference>
<dbReference type="EMBL" id="PDCK01000045">
    <property type="protein sequence ID" value="PRQ21695.1"/>
    <property type="molecule type" value="Genomic_DNA"/>
</dbReference>
<dbReference type="Gene3D" id="3.40.50.720">
    <property type="entry name" value="NAD(P)-binding Rossmann-like Domain"/>
    <property type="match status" value="1"/>
</dbReference>
<accession>A0A2P6PID7</accession>